<reference evidence="1 2" key="1">
    <citation type="journal article" date="2020" name="Nat. Food">
        <title>A phased Vanilla planifolia genome enables genetic improvement of flavour and production.</title>
        <authorList>
            <person name="Hasing T."/>
            <person name="Tang H."/>
            <person name="Brym M."/>
            <person name="Khazi F."/>
            <person name="Huang T."/>
            <person name="Chambers A.H."/>
        </authorList>
    </citation>
    <scope>NUCLEOTIDE SEQUENCE [LARGE SCALE GENOMIC DNA]</scope>
    <source>
        <tissue evidence="1">Leaf</tissue>
    </source>
</reference>
<dbReference type="Proteomes" id="UP000636800">
    <property type="component" value="Unassembled WGS sequence"/>
</dbReference>
<dbReference type="AlphaFoldDB" id="A0A835PAP1"/>
<comment type="caution">
    <text evidence="1">The sequence shown here is derived from an EMBL/GenBank/DDBJ whole genome shotgun (WGS) entry which is preliminary data.</text>
</comment>
<protein>
    <submittedName>
        <fullName evidence="1">Uncharacterized protein</fullName>
    </submittedName>
</protein>
<dbReference type="EMBL" id="JADCNL010000173">
    <property type="protein sequence ID" value="KAG0449599.1"/>
    <property type="molecule type" value="Genomic_DNA"/>
</dbReference>
<gene>
    <name evidence="1" type="ORF">HPP92_027300</name>
</gene>
<keyword evidence="2" id="KW-1185">Reference proteome</keyword>
<accession>A0A835PAP1</accession>
<evidence type="ECO:0000313" key="1">
    <source>
        <dbReference type="EMBL" id="KAG0449599.1"/>
    </source>
</evidence>
<organism evidence="1 2">
    <name type="scientific">Vanilla planifolia</name>
    <name type="common">Vanilla</name>
    <dbReference type="NCBI Taxonomy" id="51239"/>
    <lineage>
        <taxon>Eukaryota</taxon>
        <taxon>Viridiplantae</taxon>
        <taxon>Streptophyta</taxon>
        <taxon>Embryophyta</taxon>
        <taxon>Tracheophyta</taxon>
        <taxon>Spermatophyta</taxon>
        <taxon>Magnoliopsida</taxon>
        <taxon>Liliopsida</taxon>
        <taxon>Asparagales</taxon>
        <taxon>Orchidaceae</taxon>
        <taxon>Vanilloideae</taxon>
        <taxon>Vanilleae</taxon>
        <taxon>Vanilla</taxon>
    </lineage>
</organism>
<name>A0A835PAP1_VANPL</name>
<sequence length="77" mass="8175">MGTDRRQETGGGKRGDGIFLVDSESDVNDVVGFNWICLSVLKLLGLVDLVGYGQSLFSKRIASPNSVGLLGTMMGIL</sequence>
<dbReference type="OrthoDB" id="2011998at2759"/>
<evidence type="ECO:0000313" key="2">
    <source>
        <dbReference type="Proteomes" id="UP000636800"/>
    </source>
</evidence>
<proteinExistence type="predicted"/>